<accession>A0A7M7P526</accession>
<organism evidence="12 13">
    <name type="scientific">Strongylocentrotus purpuratus</name>
    <name type="common">Purple sea urchin</name>
    <dbReference type="NCBI Taxonomy" id="7668"/>
    <lineage>
        <taxon>Eukaryota</taxon>
        <taxon>Metazoa</taxon>
        <taxon>Echinodermata</taxon>
        <taxon>Eleutherozoa</taxon>
        <taxon>Echinozoa</taxon>
        <taxon>Echinoidea</taxon>
        <taxon>Euechinoidea</taxon>
        <taxon>Echinacea</taxon>
        <taxon>Camarodonta</taxon>
        <taxon>Echinidea</taxon>
        <taxon>Strongylocentrotidae</taxon>
        <taxon>Strongylocentrotus</taxon>
    </lineage>
</organism>
<keyword evidence="13" id="KW-1185">Reference proteome</keyword>
<keyword evidence="8 10" id="KW-1133">Transmembrane helix</keyword>
<dbReference type="EnsemblMetazoa" id="XM_030990539">
    <property type="protein sequence ID" value="XP_030846399"/>
    <property type="gene ID" value="LOC115926100"/>
</dbReference>
<dbReference type="CDD" id="cd14824">
    <property type="entry name" value="Longin"/>
    <property type="match status" value="1"/>
</dbReference>
<evidence type="ECO:0000256" key="3">
    <source>
        <dbReference type="ARBA" id="ARBA00008025"/>
    </source>
</evidence>
<dbReference type="SUPFAM" id="SSF64356">
    <property type="entry name" value="SNARE-like"/>
    <property type="match status" value="1"/>
</dbReference>
<dbReference type="InterPro" id="IPR010908">
    <property type="entry name" value="Longin_dom"/>
</dbReference>
<dbReference type="EnsemblMetazoa" id="XM_030990538">
    <property type="protein sequence ID" value="XP_030846398"/>
    <property type="gene ID" value="LOC115926100"/>
</dbReference>
<evidence type="ECO:0000256" key="8">
    <source>
        <dbReference type="ARBA" id="ARBA00022989"/>
    </source>
</evidence>
<dbReference type="InterPro" id="IPR059071">
    <property type="entry name" value="SEC22a-c_C"/>
</dbReference>
<dbReference type="GO" id="GO:0005789">
    <property type="term" value="C:endoplasmic reticulum membrane"/>
    <property type="evidence" value="ECO:0007669"/>
    <property type="project" value="UniProtKB-SubCell"/>
</dbReference>
<evidence type="ECO:0000256" key="1">
    <source>
        <dbReference type="ARBA" id="ARBA00003595"/>
    </source>
</evidence>
<evidence type="ECO:0000256" key="7">
    <source>
        <dbReference type="ARBA" id="ARBA00022892"/>
    </source>
</evidence>
<dbReference type="RefSeq" id="XP_030846398.1">
    <property type="nucleotide sequence ID" value="XM_030990538.1"/>
</dbReference>
<dbReference type="InterPro" id="IPR011012">
    <property type="entry name" value="Longin-like_dom_sf"/>
</dbReference>
<comment type="subcellular location">
    <subcellularLocation>
        <location evidence="2">Endoplasmic reticulum membrane</location>
        <topology evidence="2">Multi-pass membrane protein</topology>
    </subcellularLocation>
</comment>
<evidence type="ECO:0000256" key="10">
    <source>
        <dbReference type="SAM" id="Phobius"/>
    </source>
</evidence>
<dbReference type="PROSITE" id="PS50859">
    <property type="entry name" value="LONGIN"/>
    <property type="match status" value="1"/>
</dbReference>
<keyword evidence="6" id="KW-0256">Endoplasmic reticulum</keyword>
<protein>
    <recommendedName>
        <fullName evidence="11">Longin domain-containing protein</fullName>
    </recommendedName>
</protein>
<dbReference type="PANTHER" id="PTHR46258:SF1">
    <property type="entry name" value="LONGIN DOMAIN-CONTAINING PROTEIN"/>
    <property type="match status" value="1"/>
</dbReference>
<dbReference type="AlphaFoldDB" id="A0A7M7P526"/>
<evidence type="ECO:0000256" key="5">
    <source>
        <dbReference type="ARBA" id="ARBA00022692"/>
    </source>
</evidence>
<evidence type="ECO:0000259" key="11">
    <source>
        <dbReference type="PROSITE" id="PS50859"/>
    </source>
</evidence>
<comment type="function">
    <text evidence="1">May be involved in vesicle transport between the ER and the Golgi complex.</text>
</comment>
<dbReference type="RefSeq" id="XP_030846399.1">
    <property type="nucleotide sequence ID" value="XM_030990539.1"/>
</dbReference>
<proteinExistence type="inferred from homology"/>
<reference evidence="12" key="2">
    <citation type="submission" date="2021-01" db="UniProtKB">
        <authorList>
            <consortium name="EnsemblMetazoa"/>
        </authorList>
    </citation>
    <scope>IDENTIFICATION</scope>
</reference>
<dbReference type="PANTHER" id="PTHR46258">
    <property type="entry name" value="LONGIN DOMAIN-CONTAINING PROTEIN"/>
    <property type="match status" value="1"/>
</dbReference>
<dbReference type="Proteomes" id="UP000007110">
    <property type="component" value="Unassembled WGS sequence"/>
</dbReference>
<name>A0A7M7P526_STRPU</name>
<keyword evidence="5 10" id="KW-0812">Transmembrane</keyword>
<dbReference type="Gene3D" id="3.30.450.50">
    <property type="entry name" value="Longin domain"/>
    <property type="match status" value="1"/>
</dbReference>
<dbReference type="Pfam" id="PF13774">
    <property type="entry name" value="Longin"/>
    <property type="match status" value="1"/>
</dbReference>
<dbReference type="Pfam" id="PF25970">
    <property type="entry name" value="SEC22a_C"/>
    <property type="match status" value="1"/>
</dbReference>
<evidence type="ECO:0000313" key="13">
    <source>
        <dbReference type="Proteomes" id="UP000007110"/>
    </source>
</evidence>
<reference evidence="13" key="1">
    <citation type="submission" date="2015-02" db="EMBL/GenBank/DDBJ databases">
        <title>Genome sequencing for Strongylocentrotus purpuratus.</title>
        <authorList>
            <person name="Murali S."/>
            <person name="Liu Y."/>
            <person name="Vee V."/>
            <person name="English A."/>
            <person name="Wang M."/>
            <person name="Skinner E."/>
            <person name="Han Y."/>
            <person name="Muzny D.M."/>
            <person name="Worley K.C."/>
            <person name="Gibbs R.A."/>
        </authorList>
    </citation>
    <scope>NUCLEOTIDE SEQUENCE</scope>
</reference>
<evidence type="ECO:0000256" key="4">
    <source>
        <dbReference type="ARBA" id="ARBA00022448"/>
    </source>
</evidence>
<dbReference type="KEGG" id="spu:115926100"/>
<dbReference type="FunCoup" id="A0A7M7P526">
    <property type="interactions" value="956"/>
</dbReference>
<evidence type="ECO:0000256" key="2">
    <source>
        <dbReference type="ARBA" id="ARBA00004477"/>
    </source>
</evidence>
<dbReference type="GO" id="GO:0006888">
    <property type="term" value="P:endoplasmic reticulum to Golgi vesicle-mediated transport"/>
    <property type="evidence" value="ECO:0000318"/>
    <property type="project" value="GO_Central"/>
</dbReference>
<dbReference type="OrthoDB" id="1719357at2759"/>
<dbReference type="InParanoid" id="A0A7M7P526"/>
<dbReference type="InterPro" id="IPR043546">
    <property type="entry name" value="Sec22a/c"/>
</dbReference>
<keyword evidence="9 10" id="KW-0472">Membrane</keyword>
<evidence type="ECO:0000256" key="6">
    <source>
        <dbReference type="ARBA" id="ARBA00022824"/>
    </source>
</evidence>
<sequence>MSGNVLFAMITRLRDGLPLSATTDHDPSQRVLESKKYAKIISKKASQFPDRCSMFTGSHWLYFISSLGVCFITMCEESYSSVLAFCFLDELQREFISLYDNKRVDNAVRPYALIDFDRIIQKTKQRYNNPMTLNARQKYSDMTLEVKLRPPYRISIDDLEPTGRRNVNGISTHHIPTWQAVNLSDTEDIPKPTNFRRPFSRLDWMAKLLVFLSVLCGTLNLARIMAVLTFGTSPYEPDEKVIVAQAMALLIIAALLSYYQSFKLWTSLGQRSLRQLLACVLVIVCNYSLYKLYWRFLLTAGFHSLVAVLVAWKMRAGSGDFKLPNYTV</sequence>
<keyword evidence="4" id="KW-0813">Transport</keyword>
<dbReference type="SMART" id="SM01270">
    <property type="entry name" value="Longin"/>
    <property type="match status" value="1"/>
</dbReference>
<feature type="domain" description="Longin" evidence="11">
    <location>
        <begin position="9"/>
        <end position="120"/>
    </location>
</feature>
<feature type="transmembrane region" description="Helical" evidence="10">
    <location>
        <begin position="296"/>
        <end position="312"/>
    </location>
</feature>
<dbReference type="GeneID" id="115926100"/>
<comment type="similarity">
    <text evidence="3">Belongs to the synaptobrevin family.</text>
</comment>
<feature type="transmembrane region" description="Helical" evidence="10">
    <location>
        <begin position="242"/>
        <end position="261"/>
    </location>
</feature>
<feature type="transmembrane region" description="Helical" evidence="10">
    <location>
        <begin position="204"/>
        <end position="230"/>
    </location>
</feature>
<evidence type="ECO:0000313" key="12">
    <source>
        <dbReference type="EnsemblMetazoa" id="XP_030846398"/>
    </source>
</evidence>
<evidence type="ECO:0000256" key="9">
    <source>
        <dbReference type="ARBA" id="ARBA00023136"/>
    </source>
</evidence>
<keyword evidence="7" id="KW-0931">ER-Golgi transport</keyword>